<accession>A0ABR4LNJ5</accession>
<evidence type="ECO:0000256" key="3">
    <source>
        <dbReference type="ARBA" id="ARBA00022801"/>
    </source>
</evidence>
<evidence type="ECO:0000313" key="8">
    <source>
        <dbReference type="Proteomes" id="UP001610432"/>
    </source>
</evidence>
<dbReference type="PANTHER" id="PTHR42812:SF17">
    <property type="entry name" value="BETA-XYLOSIDASE C-TERMINAL CONCANAVALIN A-LIKE DOMAIN-CONTAINING PROTEIN-RELATED"/>
    <property type="match status" value="1"/>
</dbReference>
<dbReference type="GO" id="GO:0016787">
    <property type="term" value="F:hydrolase activity"/>
    <property type="evidence" value="ECO:0007669"/>
    <property type="project" value="UniProtKB-KW"/>
</dbReference>
<dbReference type="Proteomes" id="UP001610432">
    <property type="component" value="Unassembled WGS sequence"/>
</dbReference>
<dbReference type="GeneID" id="98146362"/>
<evidence type="ECO:0000256" key="4">
    <source>
        <dbReference type="ARBA" id="ARBA00023295"/>
    </source>
</evidence>
<gene>
    <name evidence="7" type="ORF">BJX67DRAFT_372774</name>
</gene>
<dbReference type="RefSeq" id="XP_070885088.1">
    <property type="nucleotide sequence ID" value="XM_071031290.1"/>
</dbReference>
<keyword evidence="3 5" id="KW-0378">Hydrolase</keyword>
<dbReference type="Gene3D" id="2.60.120.200">
    <property type="match status" value="1"/>
</dbReference>
<comment type="similarity">
    <text evidence="1 5">Belongs to the glycosyl hydrolase 43 family.</text>
</comment>
<dbReference type="PANTHER" id="PTHR42812">
    <property type="entry name" value="BETA-XYLOSIDASE"/>
    <property type="match status" value="1"/>
</dbReference>
<proteinExistence type="inferred from homology"/>
<feature type="domain" description="Beta-xylosidase C-terminal Concanavalin A-like" evidence="6">
    <location>
        <begin position="320"/>
        <end position="470"/>
    </location>
</feature>
<dbReference type="InterPro" id="IPR051795">
    <property type="entry name" value="Glycosyl_Hydrlase_43"/>
</dbReference>
<dbReference type="SUPFAM" id="SSF75005">
    <property type="entry name" value="Arabinanase/levansucrase/invertase"/>
    <property type="match status" value="1"/>
</dbReference>
<protein>
    <submittedName>
        <fullName evidence="7">Glycosyl hydrolase</fullName>
    </submittedName>
</protein>
<name>A0ABR4LNJ5_9EURO</name>
<evidence type="ECO:0000259" key="6">
    <source>
        <dbReference type="Pfam" id="PF17851"/>
    </source>
</evidence>
<evidence type="ECO:0000256" key="5">
    <source>
        <dbReference type="RuleBase" id="RU361187"/>
    </source>
</evidence>
<dbReference type="InterPro" id="IPR006710">
    <property type="entry name" value="Glyco_hydro_43"/>
</dbReference>
<dbReference type="InterPro" id="IPR013320">
    <property type="entry name" value="ConA-like_dom_sf"/>
</dbReference>
<dbReference type="EMBL" id="JBFXLQ010000027">
    <property type="protein sequence ID" value="KAL2866109.1"/>
    <property type="molecule type" value="Genomic_DNA"/>
</dbReference>
<dbReference type="SUPFAM" id="SSF49899">
    <property type="entry name" value="Concanavalin A-like lectins/glucanases"/>
    <property type="match status" value="1"/>
</dbReference>
<evidence type="ECO:0000256" key="1">
    <source>
        <dbReference type="ARBA" id="ARBA00009865"/>
    </source>
</evidence>
<dbReference type="Pfam" id="PF04616">
    <property type="entry name" value="Glyco_hydro_43"/>
    <property type="match status" value="1"/>
</dbReference>
<dbReference type="Pfam" id="PF17851">
    <property type="entry name" value="GH43_C2"/>
    <property type="match status" value="1"/>
</dbReference>
<dbReference type="Gene3D" id="2.115.10.20">
    <property type="entry name" value="Glycosyl hydrolase domain, family 43"/>
    <property type="match status" value="1"/>
</dbReference>
<comment type="caution">
    <text evidence="7">The sequence shown here is derived from an EMBL/GenBank/DDBJ whole genome shotgun (WGS) entry which is preliminary data.</text>
</comment>
<evidence type="ECO:0000313" key="7">
    <source>
        <dbReference type="EMBL" id="KAL2866109.1"/>
    </source>
</evidence>
<dbReference type="InterPro" id="IPR041542">
    <property type="entry name" value="GH43_C2"/>
</dbReference>
<sequence length="500" mass="54963">MCKRGPTTNYDHSPDILRIHQEKHSDPSCTRVDDTFFCTTSTFIAFPGLPVYASKDLINWRLISHAWSREAQLPGVSWNTTGQQDGMFAPTLRYHNGEFFLICEYLGIEGGIIGVVFRTTDPFDDDPWSDPVIFHPNRIDPDLFRDDDGKVYTVMQGIILQELDLKTGELSQPPTELWNGTGGASAEGPHIYKRDGWYYLLIAEGGSTVGHGDLFADADGNWWGLSLATRSGPEYEHYPMGREAVLFAASWEEGHWPVLQPVRGRMEGWPLPRETRRVPGDGPFSSDPDHTTDKGLEIVPSRNNLTGVPYSESDIVLTGKRGLSFISRRQTHTLFDFSVDLSFSPSAINQEAGITVFLTPLNHIDLGLVLLQPGNDTAPSVHLRMRAEGTGTPPPEKVVRVPKGWAVDKPMTLHITAEDPKSYTLSASLGGWETLEIGKASSALVSGGHGSFVGSLLGTYATCNGEGSGVECPKGGVATFQRWRYTPVAQFIEEDESVPA</sequence>
<organism evidence="7 8">
    <name type="scientific">Aspergillus lucknowensis</name>
    <dbReference type="NCBI Taxonomy" id="176173"/>
    <lineage>
        <taxon>Eukaryota</taxon>
        <taxon>Fungi</taxon>
        <taxon>Dikarya</taxon>
        <taxon>Ascomycota</taxon>
        <taxon>Pezizomycotina</taxon>
        <taxon>Eurotiomycetes</taxon>
        <taxon>Eurotiomycetidae</taxon>
        <taxon>Eurotiales</taxon>
        <taxon>Aspergillaceae</taxon>
        <taxon>Aspergillus</taxon>
        <taxon>Aspergillus subgen. Nidulantes</taxon>
    </lineage>
</organism>
<keyword evidence="8" id="KW-1185">Reference proteome</keyword>
<reference evidence="7 8" key="1">
    <citation type="submission" date="2024-07" db="EMBL/GenBank/DDBJ databases">
        <title>Section-level genome sequencing and comparative genomics of Aspergillus sections Usti and Cavernicolus.</title>
        <authorList>
            <consortium name="Lawrence Berkeley National Laboratory"/>
            <person name="Nybo J.L."/>
            <person name="Vesth T.C."/>
            <person name="Theobald S."/>
            <person name="Frisvad J.C."/>
            <person name="Larsen T.O."/>
            <person name="Kjaerboelling I."/>
            <person name="Rothschild-Mancinelli K."/>
            <person name="Lyhne E.K."/>
            <person name="Kogle M.E."/>
            <person name="Barry K."/>
            <person name="Clum A."/>
            <person name="Na H."/>
            <person name="Ledsgaard L."/>
            <person name="Lin J."/>
            <person name="Lipzen A."/>
            <person name="Kuo A."/>
            <person name="Riley R."/>
            <person name="Mondo S."/>
            <person name="Labutti K."/>
            <person name="Haridas S."/>
            <person name="Pangalinan J."/>
            <person name="Salamov A.A."/>
            <person name="Simmons B.A."/>
            <person name="Magnuson J.K."/>
            <person name="Chen J."/>
            <person name="Drula E."/>
            <person name="Henrissat B."/>
            <person name="Wiebenga A."/>
            <person name="Lubbers R.J."/>
            <person name="Gomes A.C."/>
            <person name="Macurrencykelacurrency M.R."/>
            <person name="Stajich J."/>
            <person name="Grigoriev I.V."/>
            <person name="Mortensen U.H."/>
            <person name="De Vries R.P."/>
            <person name="Baker S.E."/>
            <person name="Andersen M.R."/>
        </authorList>
    </citation>
    <scope>NUCLEOTIDE SEQUENCE [LARGE SCALE GENOMIC DNA]</scope>
    <source>
        <strain evidence="7 8">CBS 449.75</strain>
    </source>
</reference>
<keyword evidence="4 5" id="KW-0326">Glycosidase</keyword>
<evidence type="ECO:0000256" key="2">
    <source>
        <dbReference type="ARBA" id="ARBA00022729"/>
    </source>
</evidence>
<keyword evidence="2" id="KW-0732">Signal</keyword>
<dbReference type="InterPro" id="IPR023296">
    <property type="entry name" value="Glyco_hydro_beta-prop_sf"/>
</dbReference>